<name>A0A834TRI9_9FABA</name>
<evidence type="ECO:0000313" key="2">
    <source>
        <dbReference type="EMBL" id="KAF7822494.1"/>
    </source>
</evidence>
<accession>A0A834TRI9</accession>
<dbReference type="PANTHER" id="PTHR47723">
    <property type="entry name" value="OS05G0353850 PROTEIN"/>
    <property type="match status" value="1"/>
</dbReference>
<protein>
    <submittedName>
        <fullName evidence="2">Ribonuclease H</fullName>
    </submittedName>
</protein>
<evidence type="ECO:0000259" key="1">
    <source>
        <dbReference type="PROSITE" id="PS50879"/>
    </source>
</evidence>
<dbReference type="PANTHER" id="PTHR47723:SF19">
    <property type="entry name" value="POLYNUCLEOTIDYL TRANSFERASE, RIBONUCLEASE H-LIKE SUPERFAMILY PROTEIN"/>
    <property type="match status" value="1"/>
</dbReference>
<dbReference type="CDD" id="cd06222">
    <property type="entry name" value="RNase_H_like"/>
    <property type="match status" value="1"/>
</dbReference>
<organism evidence="2 3">
    <name type="scientific">Senna tora</name>
    <dbReference type="NCBI Taxonomy" id="362788"/>
    <lineage>
        <taxon>Eukaryota</taxon>
        <taxon>Viridiplantae</taxon>
        <taxon>Streptophyta</taxon>
        <taxon>Embryophyta</taxon>
        <taxon>Tracheophyta</taxon>
        <taxon>Spermatophyta</taxon>
        <taxon>Magnoliopsida</taxon>
        <taxon>eudicotyledons</taxon>
        <taxon>Gunneridae</taxon>
        <taxon>Pentapetalae</taxon>
        <taxon>rosids</taxon>
        <taxon>fabids</taxon>
        <taxon>Fabales</taxon>
        <taxon>Fabaceae</taxon>
        <taxon>Caesalpinioideae</taxon>
        <taxon>Cassia clade</taxon>
        <taxon>Senna</taxon>
    </lineage>
</organism>
<dbReference type="AlphaFoldDB" id="A0A834TRI9"/>
<dbReference type="GO" id="GO:0003676">
    <property type="term" value="F:nucleic acid binding"/>
    <property type="evidence" value="ECO:0007669"/>
    <property type="project" value="InterPro"/>
</dbReference>
<dbReference type="InterPro" id="IPR036397">
    <property type="entry name" value="RNaseH_sf"/>
</dbReference>
<feature type="domain" description="RNase H type-1" evidence="1">
    <location>
        <begin position="305"/>
        <end position="435"/>
    </location>
</feature>
<dbReference type="SUPFAM" id="SSF53098">
    <property type="entry name" value="Ribonuclease H-like"/>
    <property type="match status" value="1"/>
</dbReference>
<sequence>MESKSTDSKLWREICNIWPEFYKHVSWEIGCGDRARFWLDKWAPGLESIWHEVVDTDWIPDPTAKISRFVDPFGQWDKERMIDLIPQHIINKILCIFPPNPSLGSDQAVWDPGRNGQFSISNAYNVIVNTVQRHPSGMWKVLWKSKFQQRNKFILWRLGHDRLPTRSRLASWSPTNPSCLWCSRSRETNMHALRDCPKIAAVWRLFLNPRDRALFFNLSAKDWIGWNLQRNKKFASIPWPSIFSAACGLFWHWRNKKLYESDFQFPWEAHRVILIQARLQEEAWRPWEEERISCSGLAKTWRKPMVGWIKVNSDGAVCRSSRRAACGGLIRDNFGNWIKGYAVNLGHASVLSAELWGIVHGLSITWDLGFRKVEIESDSSHAINLIQSPWDVSSNFHPLQQKIACLLSRNWEVKATQISRSANECADTIAKNSLASSTGLTILDVPPCTVASVMMRDLIIYSSRDSGG</sequence>
<keyword evidence="3" id="KW-1185">Reference proteome</keyword>
<dbReference type="InterPro" id="IPR044730">
    <property type="entry name" value="RNase_H-like_dom_plant"/>
</dbReference>
<dbReference type="Gene3D" id="3.30.420.10">
    <property type="entry name" value="Ribonuclease H-like superfamily/Ribonuclease H"/>
    <property type="match status" value="1"/>
</dbReference>
<dbReference type="InterPro" id="IPR002156">
    <property type="entry name" value="RNaseH_domain"/>
</dbReference>
<proteinExistence type="predicted"/>
<dbReference type="Pfam" id="PF13456">
    <property type="entry name" value="RVT_3"/>
    <property type="match status" value="1"/>
</dbReference>
<comment type="caution">
    <text evidence="2">The sequence shown here is derived from an EMBL/GenBank/DDBJ whole genome shotgun (WGS) entry which is preliminary data.</text>
</comment>
<dbReference type="Proteomes" id="UP000634136">
    <property type="component" value="Unassembled WGS sequence"/>
</dbReference>
<dbReference type="Pfam" id="PF13966">
    <property type="entry name" value="zf-RVT"/>
    <property type="match status" value="1"/>
</dbReference>
<gene>
    <name evidence="2" type="ORF">G2W53_020638</name>
</gene>
<dbReference type="InterPro" id="IPR012337">
    <property type="entry name" value="RNaseH-like_sf"/>
</dbReference>
<dbReference type="OrthoDB" id="1436503at2759"/>
<reference evidence="2" key="1">
    <citation type="submission" date="2020-09" db="EMBL/GenBank/DDBJ databases">
        <title>Genome-Enabled Discovery of Anthraquinone Biosynthesis in Senna tora.</title>
        <authorList>
            <person name="Kang S.-H."/>
            <person name="Pandey R.P."/>
            <person name="Lee C.-M."/>
            <person name="Sim J.-S."/>
            <person name="Jeong J.-T."/>
            <person name="Choi B.-S."/>
            <person name="Jung M."/>
            <person name="Ginzburg D."/>
            <person name="Zhao K."/>
            <person name="Won S.Y."/>
            <person name="Oh T.-J."/>
            <person name="Yu Y."/>
            <person name="Kim N.-H."/>
            <person name="Lee O.R."/>
            <person name="Lee T.-H."/>
            <person name="Bashyal P."/>
            <person name="Kim T.-S."/>
            <person name="Lee W.-H."/>
            <person name="Kawkins C."/>
            <person name="Kim C.-K."/>
            <person name="Kim J.S."/>
            <person name="Ahn B.O."/>
            <person name="Rhee S.Y."/>
            <person name="Sohng J.K."/>
        </authorList>
    </citation>
    <scope>NUCLEOTIDE SEQUENCE</scope>
    <source>
        <tissue evidence="2">Leaf</tissue>
    </source>
</reference>
<dbReference type="PROSITE" id="PS50879">
    <property type="entry name" value="RNASE_H_1"/>
    <property type="match status" value="1"/>
</dbReference>
<evidence type="ECO:0000313" key="3">
    <source>
        <dbReference type="Proteomes" id="UP000634136"/>
    </source>
</evidence>
<dbReference type="InterPro" id="IPR053151">
    <property type="entry name" value="RNase_H-like"/>
</dbReference>
<dbReference type="InterPro" id="IPR026960">
    <property type="entry name" value="RVT-Znf"/>
</dbReference>
<dbReference type="EMBL" id="JAAIUW010000007">
    <property type="protein sequence ID" value="KAF7822494.1"/>
    <property type="molecule type" value="Genomic_DNA"/>
</dbReference>
<dbReference type="GO" id="GO:0004523">
    <property type="term" value="F:RNA-DNA hybrid ribonuclease activity"/>
    <property type="evidence" value="ECO:0007669"/>
    <property type="project" value="InterPro"/>
</dbReference>